<keyword evidence="1" id="KW-0472">Membrane</keyword>
<evidence type="ECO:0008006" key="4">
    <source>
        <dbReference type="Google" id="ProtNLM"/>
    </source>
</evidence>
<feature type="transmembrane region" description="Helical" evidence="1">
    <location>
        <begin position="6"/>
        <end position="27"/>
    </location>
</feature>
<protein>
    <recommendedName>
        <fullName evidence="4">Tfp pilus assembly protein PilV</fullName>
    </recommendedName>
</protein>
<dbReference type="RefSeq" id="WP_058442053.1">
    <property type="nucleotide sequence ID" value="NZ_CAAAHU010000005.1"/>
</dbReference>
<dbReference type="InterPro" id="IPR012902">
    <property type="entry name" value="N_methyl_site"/>
</dbReference>
<proteinExistence type="predicted"/>
<evidence type="ECO:0000256" key="1">
    <source>
        <dbReference type="SAM" id="Phobius"/>
    </source>
</evidence>
<accession>A0A0W0SDJ6</accession>
<dbReference type="NCBIfam" id="TIGR02532">
    <property type="entry name" value="IV_pilin_GFxxxE"/>
    <property type="match status" value="1"/>
</dbReference>
<dbReference type="EMBL" id="LNXV01000029">
    <property type="protein sequence ID" value="KTC81544.1"/>
    <property type="molecule type" value="Genomic_DNA"/>
</dbReference>
<dbReference type="OrthoDB" id="5653950at2"/>
<gene>
    <name evidence="2" type="ORF">Lbru_2064</name>
</gene>
<sequence>MKIAYGFSLIELLITLLLVTVISFALLQQQWQINQLFYRAVQRSFAMILLDNNSERLLAHQPLIDTQEPFTFKQTPTSKGITLEIFWGFEMSDSSSSCCKLQRETMRNYG</sequence>
<dbReference type="AlphaFoldDB" id="A0A0W0SDJ6"/>
<name>A0A0W0SDJ6_9GAMM</name>
<keyword evidence="1" id="KW-1133">Transmembrane helix</keyword>
<keyword evidence="1" id="KW-0812">Transmembrane</keyword>
<dbReference type="PATRIC" id="fig|29422.6.peg.2202"/>
<reference evidence="2 3" key="1">
    <citation type="submission" date="2015-11" db="EMBL/GenBank/DDBJ databases">
        <title>Genomic analysis of 38 Legionella species identifies large and diverse effector repertoires.</title>
        <authorList>
            <person name="Burstein D."/>
            <person name="Amaro F."/>
            <person name="Zusman T."/>
            <person name="Lifshitz Z."/>
            <person name="Cohen O."/>
            <person name="Gilbert J.A."/>
            <person name="Pupko T."/>
            <person name="Shuman H.A."/>
            <person name="Segal G."/>
        </authorList>
    </citation>
    <scope>NUCLEOTIDE SEQUENCE [LARGE SCALE GENOMIC DNA]</scope>
    <source>
        <strain evidence="2 3">ATCC 43878</strain>
    </source>
</reference>
<keyword evidence="3" id="KW-1185">Reference proteome</keyword>
<evidence type="ECO:0000313" key="2">
    <source>
        <dbReference type="EMBL" id="KTC81544.1"/>
    </source>
</evidence>
<comment type="caution">
    <text evidence="2">The sequence shown here is derived from an EMBL/GenBank/DDBJ whole genome shotgun (WGS) entry which is preliminary data.</text>
</comment>
<organism evidence="2 3">
    <name type="scientific">Legionella brunensis</name>
    <dbReference type="NCBI Taxonomy" id="29422"/>
    <lineage>
        <taxon>Bacteria</taxon>
        <taxon>Pseudomonadati</taxon>
        <taxon>Pseudomonadota</taxon>
        <taxon>Gammaproteobacteria</taxon>
        <taxon>Legionellales</taxon>
        <taxon>Legionellaceae</taxon>
        <taxon>Legionella</taxon>
    </lineage>
</organism>
<dbReference type="Proteomes" id="UP000054742">
    <property type="component" value="Unassembled WGS sequence"/>
</dbReference>
<evidence type="ECO:0000313" key="3">
    <source>
        <dbReference type="Proteomes" id="UP000054742"/>
    </source>
</evidence>
<dbReference type="STRING" id="29422.Lbru_2064"/>